<sequence>MSALPFLTSTRIDVPRPACHTVSRSASSFNPSKSKRALTASMPRGLKPASSSCNPEYSAIPRLQRISIENKIDDIFRGISISTVEFDKIPLVIICLKERKRKAILKGEYQLSQTLEVMVNRFVTIQLQKKEREMKTAKLNDLNFQLEQAQEDMLNLTEKWNKRIEAFNQEQSEATAQFERKQVSKLEEFDANIPTALPPNYCKLSSQLLDMREVERHLVLTKRYNEATALKKQCDKMEKEETEVQKQKFMKIVQAKRQKLIEEQAKAAEVFTAKWTLQSNVLIQQRDDEIATQQKILDNILLKFKESELEY</sequence>
<organism evidence="3 4">
    <name type="scientific">Tritrichomonas musculus</name>
    <dbReference type="NCBI Taxonomy" id="1915356"/>
    <lineage>
        <taxon>Eukaryota</taxon>
        <taxon>Metamonada</taxon>
        <taxon>Parabasalia</taxon>
        <taxon>Tritrichomonadida</taxon>
        <taxon>Tritrichomonadidae</taxon>
        <taxon>Tritrichomonas</taxon>
    </lineage>
</organism>
<accession>A0ABR2HVQ0</accession>
<gene>
    <name evidence="3" type="ORF">M9Y10_017842</name>
</gene>
<feature type="region of interest" description="Disordered" evidence="2">
    <location>
        <begin position="23"/>
        <end position="53"/>
    </location>
</feature>
<proteinExistence type="predicted"/>
<evidence type="ECO:0000313" key="4">
    <source>
        <dbReference type="Proteomes" id="UP001470230"/>
    </source>
</evidence>
<reference evidence="3 4" key="1">
    <citation type="submission" date="2024-04" db="EMBL/GenBank/DDBJ databases">
        <title>Tritrichomonas musculus Genome.</title>
        <authorList>
            <person name="Alves-Ferreira E."/>
            <person name="Grigg M."/>
            <person name="Lorenzi H."/>
            <person name="Galac M."/>
        </authorList>
    </citation>
    <scope>NUCLEOTIDE SEQUENCE [LARGE SCALE GENOMIC DNA]</scope>
    <source>
        <strain evidence="3 4">EAF2021</strain>
    </source>
</reference>
<dbReference type="Proteomes" id="UP001470230">
    <property type="component" value="Unassembled WGS sequence"/>
</dbReference>
<feature type="coiled-coil region" evidence="1">
    <location>
        <begin position="120"/>
        <end position="159"/>
    </location>
</feature>
<evidence type="ECO:0000256" key="2">
    <source>
        <dbReference type="SAM" id="MobiDB-lite"/>
    </source>
</evidence>
<name>A0ABR2HVQ0_9EUKA</name>
<keyword evidence="1" id="KW-0175">Coiled coil</keyword>
<evidence type="ECO:0000313" key="3">
    <source>
        <dbReference type="EMBL" id="KAK8852850.1"/>
    </source>
</evidence>
<protein>
    <submittedName>
        <fullName evidence="3">Uncharacterized protein</fullName>
    </submittedName>
</protein>
<dbReference type="EMBL" id="JAPFFF010000023">
    <property type="protein sequence ID" value="KAK8852850.1"/>
    <property type="molecule type" value="Genomic_DNA"/>
</dbReference>
<feature type="compositionally biased region" description="Polar residues" evidence="2">
    <location>
        <begin position="23"/>
        <end position="32"/>
    </location>
</feature>
<comment type="caution">
    <text evidence="3">The sequence shown here is derived from an EMBL/GenBank/DDBJ whole genome shotgun (WGS) entry which is preliminary data.</text>
</comment>
<dbReference type="PANTHER" id="PTHR47026:SF2">
    <property type="entry name" value="FLAGELLAR ASSOCIATED PROTEIN"/>
    <property type="match status" value="1"/>
</dbReference>
<evidence type="ECO:0000256" key="1">
    <source>
        <dbReference type="SAM" id="Coils"/>
    </source>
</evidence>
<keyword evidence="4" id="KW-1185">Reference proteome</keyword>
<dbReference type="PANTHER" id="PTHR47026">
    <property type="entry name" value="PIGMENTOSA GTPASE REGULATOR-LIKE PROTEIN, PUTATIVE-RELATED"/>
    <property type="match status" value="1"/>
</dbReference>